<evidence type="ECO:0000313" key="1">
    <source>
        <dbReference type="EMBL" id="RQH46431.1"/>
    </source>
</evidence>
<dbReference type="InterPro" id="IPR010982">
    <property type="entry name" value="Lambda_DNA-bd_dom_sf"/>
</dbReference>
<dbReference type="RefSeq" id="WP_124145313.1">
    <property type="nucleotide sequence ID" value="NZ_CAWOKI010000078.1"/>
</dbReference>
<proteinExistence type="predicted"/>
<protein>
    <submittedName>
        <fullName evidence="1">Transcriptional regulator</fullName>
    </submittedName>
</protein>
<dbReference type="SUPFAM" id="SSF47413">
    <property type="entry name" value="lambda repressor-like DNA-binding domains"/>
    <property type="match status" value="1"/>
</dbReference>
<reference evidence="1 2" key="1">
    <citation type="journal article" date="2018" name="ACS Chem. Biol.">
        <title>Ketoreductase domain dysfunction expands chemodiversity: malyngamide biosynthesis in the cyanobacterium Okeania hirsuta.</title>
        <authorList>
            <person name="Moss N.A."/>
            <person name="Leao T."/>
            <person name="Rankin M."/>
            <person name="McCullough T.M."/>
            <person name="Qu P."/>
            <person name="Korobeynikov A."/>
            <person name="Smith J.L."/>
            <person name="Gerwick L."/>
            <person name="Gerwick W.H."/>
        </authorList>
    </citation>
    <scope>NUCLEOTIDE SEQUENCE [LARGE SCALE GENOMIC DNA]</scope>
    <source>
        <strain evidence="1 2">PAB10Feb10-1</strain>
    </source>
</reference>
<comment type="caution">
    <text evidence="1">The sequence shown here is derived from an EMBL/GenBank/DDBJ whole genome shotgun (WGS) entry which is preliminary data.</text>
</comment>
<gene>
    <name evidence="1" type="ORF">D5R40_09735</name>
</gene>
<name>A0A3N6QR19_9CYAN</name>
<sequence length="133" mass="15380">MTLTFDEIYYRNLLIKFTPKVIETELEYEAYLAVLEEFTFAKNLTQEEKALYKLLVLLVENYETENYPMTPVEPYEILQHLIVASGISQQDLVGIIGSDEVVSQLMDGKLSLNNWQSKALADYFQISPTIFQL</sequence>
<dbReference type="OrthoDB" id="464133at2"/>
<organism evidence="1 2">
    <name type="scientific">Okeania hirsuta</name>
    <dbReference type="NCBI Taxonomy" id="1458930"/>
    <lineage>
        <taxon>Bacteria</taxon>
        <taxon>Bacillati</taxon>
        <taxon>Cyanobacteriota</taxon>
        <taxon>Cyanophyceae</taxon>
        <taxon>Oscillatoriophycideae</taxon>
        <taxon>Oscillatoriales</taxon>
        <taxon>Microcoleaceae</taxon>
        <taxon>Okeania</taxon>
    </lineage>
</organism>
<dbReference type="AlphaFoldDB" id="A0A3N6QR19"/>
<evidence type="ECO:0000313" key="2">
    <source>
        <dbReference type="Proteomes" id="UP000269154"/>
    </source>
</evidence>
<dbReference type="Proteomes" id="UP000269154">
    <property type="component" value="Unassembled WGS sequence"/>
</dbReference>
<keyword evidence="2" id="KW-1185">Reference proteome</keyword>
<dbReference type="GO" id="GO:0003677">
    <property type="term" value="F:DNA binding"/>
    <property type="evidence" value="ECO:0007669"/>
    <property type="project" value="InterPro"/>
</dbReference>
<dbReference type="EMBL" id="RCBY01000040">
    <property type="protein sequence ID" value="RQH46431.1"/>
    <property type="molecule type" value="Genomic_DNA"/>
</dbReference>
<accession>A0A3N6QR19</accession>